<organism evidence="10 11">
    <name type="scientific">Segatella baroniae F0067</name>
    <dbReference type="NCBI Taxonomy" id="1115809"/>
    <lineage>
        <taxon>Bacteria</taxon>
        <taxon>Pseudomonadati</taxon>
        <taxon>Bacteroidota</taxon>
        <taxon>Bacteroidia</taxon>
        <taxon>Bacteroidales</taxon>
        <taxon>Prevotellaceae</taxon>
        <taxon>Segatella</taxon>
    </lineage>
</organism>
<dbReference type="RefSeq" id="WP_021590530.1">
    <property type="nucleotide sequence ID" value="NZ_AWEY01000038.1"/>
</dbReference>
<protein>
    <submittedName>
        <fullName evidence="10">Sigma-70, region 4</fullName>
    </submittedName>
</protein>
<dbReference type="PANTHER" id="PTHR43133:SF46">
    <property type="entry name" value="RNA POLYMERASE SIGMA-70 FACTOR ECF SUBFAMILY"/>
    <property type="match status" value="1"/>
</dbReference>
<accession>U2P4C4</accession>
<reference evidence="10 11" key="1">
    <citation type="submission" date="2013-08" db="EMBL/GenBank/DDBJ databases">
        <authorList>
            <person name="Durkin A.S."/>
            <person name="Haft D.R."/>
            <person name="McCorrison J."/>
            <person name="Torralba M."/>
            <person name="Gillis M."/>
            <person name="Haft D.H."/>
            <person name="Methe B."/>
            <person name="Sutton G."/>
            <person name="Nelson K.E."/>
        </authorList>
    </citation>
    <scope>NUCLEOTIDE SEQUENCE [LARGE SCALE GENOMIC DNA]</scope>
    <source>
        <strain evidence="10 11">F0067</strain>
    </source>
</reference>
<evidence type="ECO:0000256" key="3">
    <source>
        <dbReference type="ARBA" id="ARBA00023082"/>
    </source>
</evidence>
<dbReference type="Pfam" id="PF08281">
    <property type="entry name" value="Sigma70_r4_2"/>
    <property type="match status" value="1"/>
</dbReference>
<evidence type="ECO:0000256" key="4">
    <source>
        <dbReference type="ARBA" id="ARBA00023163"/>
    </source>
</evidence>
<keyword evidence="6" id="KW-0812">Transmembrane</keyword>
<dbReference type="InterPro" id="IPR039425">
    <property type="entry name" value="RNA_pol_sigma-70-like"/>
</dbReference>
<feature type="transmembrane region" description="Helical" evidence="6">
    <location>
        <begin position="170"/>
        <end position="186"/>
    </location>
</feature>
<dbReference type="InterPro" id="IPR036388">
    <property type="entry name" value="WH-like_DNA-bd_sf"/>
</dbReference>
<dbReference type="Gene3D" id="1.10.1740.10">
    <property type="match status" value="1"/>
</dbReference>
<dbReference type="Gene3D" id="2.40.160.20">
    <property type="match status" value="1"/>
</dbReference>
<keyword evidence="6" id="KW-1133">Transmembrane helix</keyword>
<evidence type="ECO:0000256" key="2">
    <source>
        <dbReference type="ARBA" id="ARBA00023015"/>
    </source>
</evidence>
<dbReference type="InterPro" id="IPR014284">
    <property type="entry name" value="RNA_pol_sigma-70_dom"/>
</dbReference>
<dbReference type="InterPro" id="IPR013324">
    <property type="entry name" value="RNA_pol_sigma_r3/r4-like"/>
</dbReference>
<dbReference type="AlphaFoldDB" id="U2P4C4"/>
<evidence type="ECO:0000256" key="1">
    <source>
        <dbReference type="ARBA" id="ARBA00010641"/>
    </source>
</evidence>
<evidence type="ECO:0000256" key="6">
    <source>
        <dbReference type="SAM" id="Phobius"/>
    </source>
</evidence>
<dbReference type="GO" id="GO:0006352">
    <property type="term" value="P:DNA-templated transcription initiation"/>
    <property type="evidence" value="ECO:0007669"/>
    <property type="project" value="InterPro"/>
</dbReference>
<evidence type="ECO:0000313" key="11">
    <source>
        <dbReference type="Proteomes" id="UP000016648"/>
    </source>
</evidence>
<dbReference type="Proteomes" id="UP000016648">
    <property type="component" value="Unassembled WGS sequence"/>
</dbReference>
<feature type="region of interest" description="Disordered" evidence="5">
    <location>
        <begin position="193"/>
        <end position="238"/>
    </location>
</feature>
<dbReference type="NCBIfam" id="TIGR02937">
    <property type="entry name" value="sigma70-ECF"/>
    <property type="match status" value="1"/>
</dbReference>
<dbReference type="SUPFAM" id="SSF88946">
    <property type="entry name" value="Sigma2 domain of RNA polymerase sigma factors"/>
    <property type="match status" value="1"/>
</dbReference>
<dbReference type="InterPro" id="IPR013325">
    <property type="entry name" value="RNA_pol_sigma_r2"/>
</dbReference>
<keyword evidence="11" id="KW-1185">Reference proteome</keyword>
<dbReference type="InterPro" id="IPR007627">
    <property type="entry name" value="RNA_pol_sigma70_r2"/>
</dbReference>
<feature type="domain" description="Outer membrane protein beta-barrel" evidence="9">
    <location>
        <begin position="405"/>
        <end position="537"/>
    </location>
</feature>
<dbReference type="InterPro" id="IPR025665">
    <property type="entry name" value="Beta-barrel_OMP_2"/>
</dbReference>
<comment type="caution">
    <text evidence="10">The sequence shown here is derived from an EMBL/GenBank/DDBJ whole genome shotgun (WGS) entry which is preliminary data.</text>
</comment>
<keyword evidence="4" id="KW-0804">Transcription</keyword>
<dbReference type="CDD" id="cd06171">
    <property type="entry name" value="Sigma70_r4"/>
    <property type="match status" value="1"/>
</dbReference>
<comment type="similarity">
    <text evidence="1">Belongs to the sigma-70 factor family. ECF subfamily.</text>
</comment>
<dbReference type="InterPro" id="IPR011250">
    <property type="entry name" value="OMP/PagP_B-barrel"/>
</dbReference>
<dbReference type="Pfam" id="PF13568">
    <property type="entry name" value="OMP_b-brl_2"/>
    <property type="match status" value="1"/>
</dbReference>
<keyword evidence="2" id="KW-0805">Transcription regulation</keyword>
<evidence type="ECO:0000256" key="5">
    <source>
        <dbReference type="SAM" id="MobiDB-lite"/>
    </source>
</evidence>
<evidence type="ECO:0000259" key="9">
    <source>
        <dbReference type="Pfam" id="PF13568"/>
    </source>
</evidence>
<dbReference type="Pfam" id="PF04542">
    <property type="entry name" value="Sigma70_r2"/>
    <property type="match status" value="1"/>
</dbReference>
<keyword evidence="6" id="KW-0472">Membrane</keyword>
<dbReference type="InterPro" id="IPR013249">
    <property type="entry name" value="RNA_pol_sigma70_r4_t2"/>
</dbReference>
<dbReference type="SUPFAM" id="SSF56925">
    <property type="entry name" value="OMPA-like"/>
    <property type="match status" value="1"/>
</dbReference>
<evidence type="ECO:0000313" key="10">
    <source>
        <dbReference type="EMBL" id="ERK38539.1"/>
    </source>
</evidence>
<dbReference type="GO" id="GO:0003677">
    <property type="term" value="F:DNA binding"/>
    <property type="evidence" value="ECO:0007669"/>
    <property type="project" value="InterPro"/>
</dbReference>
<keyword evidence="3" id="KW-0731">Sigma factor</keyword>
<evidence type="ECO:0000259" key="7">
    <source>
        <dbReference type="Pfam" id="PF04542"/>
    </source>
</evidence>
<dbReference type="PANTHER" id="PTHR43133">
    <property type="entry name" value="RNA POLYMERASE ECF-TYPE SIGMA FACTO"/>
    <property type="match status" value="1"/>
</dbReference>
<proteinExistence type="inferred from homology"/>
<gene>
    <name evidence="10" type="ORF">HMPREF9135_1468</name>
</gene>
<dbReference type="SUPFAM" id="SSF88659">
    <property type="entry name" value="Sigma3 and sigma4 domains of RNA polymerase sigma factors"/>
    <property type="match status" value="1"/>
</dbReference>
<dbReference type="Gene3D" id="1.10.10.10">
    <property type="entry name" value="Winged helix-like DNA-binding domain superfamily/Winged helix DNA-binding domain"/>
    <property type="match status" value="1"/>
</dbReference>
<name>U2P4C4_9BACT</name>
<feature type="domain" description="RNA polymerase sigma factor 70 region 4 type 2" evidence="8">
    <location>
        <begin position="112"/>
        <end position="163"/>
    </location>
</feature>
<dbReference type="PATRIC" id="fig|1115809.3.peg.2241"/>
<dbReference type="GO" id="GO:0016987">
    <property type="term" value="F:sigma factor activity"/>
    <property type="evidence" value="ECO:0007669"/>
    <property type="project" value="UniProtKB-KW"/>
</dbReference>
<sequence>MIQIDACKSGDKDALAELYTTYAHRLLGVCRNYVRDEGAAEDILHDAFIIIFTAIGDLKDDSKLEGWMVTIVRNLALKYLQSTENHAVPLSNVDLETQERADEERQRVELGLLLSAIERLPAGNREVFKLSVLDGLSHKEIGALLGIHPHSSSSQLFRAKRMLRAMLRDYWMLLLLPMLIPLYVYFTKRNRHAGDSEDKPTTAEVRGSRPKKARKADGTPVERQPQYGLPAATRRVGSGSASVEGGVAKYHPPVGVDSLGAGSLTMAFNADSLRLRVPPGLDTEDSLFRLPRLSEGTLTALNKNAIPGTSPRKNYPWTFNFGYASNAGAHGALANLDYLSVVDYANGGVAAKLYTWNDYMDYMNRNAALMDSVERAKLAYIAKNNMTDGDGALNETAHHDRPKTFGLALNKQLSRHWTFGTGLTYTRLKSEFVSEYHKAELRKVQKIDYVGIPLRLTYRLWAKGRLNAYATGGMTFELPVHSSLRKNYIVTADSSYTLRGDVKARYQWSVNFGVGVQYKVFKPFSLYLEPGMSYYFGNGSGLETYRTEHPFMLTVPFGLRITW</sequence>
<feature type="domain" description="RNA polymerase sigma-70 region 2" evidence="7">
    <location>
        <begin position="18"/>
        <end position="82"/>
    </location>
</feature>
<dbReference type="EMBL" id="AWEY01000038">
    <property type="protein sequence ID" value="ERK38539.1"/>
    <property type="molecule type" value="Genomic_DNA"/>
</dbReference>
<evidence type="ECO:0000259" key="8">
    <source>
        <dbReference type="Pfam" id="PF08281"/>
    </source>
</evidence>